<dbReference type="AlphaFoldDB" id="A0A833PGR3"/>
<accession>A0A833PGR3</accession>
<evidence type="ECO:0000313" key="1">
    <source>
        <dbReference type="EMBL" id="KAF1026162.1"/>
    </source>
</evidence>
<proteinExistence type="predicted"/>
<gene>
    <name evidence="1" type="ORF">GAK29_01424</name>
</gene>
<evidence type="ECO:0000313" key="2">
    <source>
        <dbReference type="Proteomes" id="UP000490535"/>
    </source>
</evidence>
<protein>
    <submittedName>
        <fullName evidence="1">Uncharacterized protein</fullName>
    </submittedName>
</protein>
<sequence>MKVGDKVKFTENSILTTENDLYIAEIKDSQYILSNGWSVQKDWVIKDET</sequence>
<name>A0A833PGR3_ACIBZ</name>
<organism evidence="1 2">
    <name type="scientific">Acinetobacter bereziniae</name>
    <name type="common">Acinetobacter genomosp. 10</name>
    <dbReference type="NCBI Taxonomy" id="106648"/>
    <lineage>
        <taxon>Bacteria</taxon>
        <taxon>Pseudomonadati</taxon>
        <taxon>Pseudomonadota</taxon>
        <taxon>Gammaproteobacteria</taxon>
        <taxon>Moraxellales</taxon>
        <taxon>Moraxellaceae</taxon>
        <taxon>Acinetobacter</taxon>
    </lineage>
</organism>
<reference evidence="2" key="1">
    <citation type="journal article" date="2020" name="MBio">
        <title>Horizontal gene transfer to a defensive symbiont with a reduced genome amongst a multipartite beetle microbiome.</title>
        <authorList>
            <person name="Waterworth S.C."/>
            <person name="Florez L.V."/>
            <person name="Rees E.R."/>
            <person name="Hertweck C."/>
            <person name="Kaltenpoth M."/>
            <person name="Kwan J.C."/>
        </authorList>
    </citation>
    <scope>NUCLEOTIDE SEQUENCE [LARGE SCALE GENOMIC DNA]</scope>
</reference>
<comment type="caution">
    <text evidence="1">The sequence shown here is derived from an EMBL/GenBank/DDBJ whole genome shotgun (WGS) entry which is preliminary data.</text>
</comment>
<dbReference type="Proteomes" id="UP000490535">
    <property type="component" value="Unassembled WGS sequence"/>
</dbReference>
<dbReference type="EMBL" id="WNDP01000027">
    <property type="protein sequence ID" value="KAF1026162.1"/>
    <property type="molecule type" value="Genomic_DNA"/>
</dbReference>